<dbReference type="OrthoDB" id="197869at2"/>
<accession>A0A1M6DHC9</accession>
<dbReference type="AlphaFoldDB" id="A0A1M6DHC9"/>
<dbReference type="InterPro" id="IPR023614">
    <property type="entry name" value="Porin_dom_sf"/>
</dbReference>
<organism evidence="1 2">
    <name type="scientific">Malonomonas rubra DSM 5091</name>
    <dbReference type="NCBI Taxonomy" id="1122189"/>
    <lineage>
        <taxon>Bacteria</taxon>
        <taxon>Pseudomonadati</taxon>
        <taxon>Thermodesulfobacteriota</taxon>
        <taxon>Desulfuromonadia</taxon>
        <taxon>Desulfuromonadales</taxon>
        <taxon>Geopsychrobacteraceae</taxon>
        <taxon>Malonomonas</taxon>
    </lineage>
</organism>
<evidence type="ECO:0000313" key="1">
    <source>
        <dbReference type="EMBL" id="SHI72767.1"/>
    </source>
</evidence>
<dbReference type="RefSeq" id="WP_072905597.1">
    <property type="nucleotide sequence ID" value="NZ_FQZT01000002.1"/>
</dbReference>
<dbReference type="Proteomes" id="UP000184171">
    <property type="component" value="Unassembled WGS sequence"/>
</dbReference>
<proteinExistence type="predicted"/>
<protein>
    <submittedName>
        <fullName evidence="1">Uncharacterized protein</fullName>
    </submittedName>
</protein>
<sequence length="405" mass="45616">MRKSIFNVTEIFFCLCLLLVPLPSFAYDLGDYLSINGFLSQGYIHSSDNNIFGESKDGSFQLNEFALTLNSTPMEKLRLSLQLLSRDLGKEGDNDILIDWAMADYRLTDSFGVRLGKVKLPVGLYNQHRDSDFLRPMAFLPQSVYTENKRTMHVGAWGGSIYGNISLGHAGDLDYQAYYGKVDFRDDSGQAVGMESLIKKTSMQQGWGPVTSFDSENEYVTGGSLIYNLPVDGLRLGFSYFTGKSEFDFTAGGFDGKASGNSKDFVVFSLEYTGPNWTFASEYTEFTGDRKVASIDVYDGRSQGGYVQLCYHLHESVAVSVLYDVVYADKDDRDGDRLEASGLPDYFGWRKDFGTAIRWDITDRWMVRAEYHNIDGAGLGLSIYNSPSVPDRYWDYYVLKTSYNF</sequence>
<evidence type="ECO:0000313" key="2">
    <source>
        <dbReference type="Proteomes" id="UP000184171"/>
    </source>
</evidence>
<dbReference type="SUPFAM" id="SSF56935">
    <property type="entry name" value="Porins"/>
    <property type="match status" value="1"/>
</dbReference>
<dbReference type="Gene3D" id="2.40.160.10">
    <property type="entry name" value="Porin"/>
    <property type="match status" value="1"/>
</dbReference>
<keyword evidence="2" id="KW-1185">Reference proteome</keyword>
<gene>
    <name evidence="1" type="ORF">SAMN02745165_00686</name>
</gene>
<name>A0A1M6DHC9_MALRU</name>
<dbReference type="EMBL" id="FQZT01000002">
    <property type="protein sequence ID" value="SHI72767.1"/>
    <property type="molecule type" value="Genomic_DNA"/>
</dbReference>
<dbReference type="STRING" id="1122189.SAMN02745165_00686"/>
<reference evidence="1 2" key="1">
    <citation type="submission" date="2016-11" db="EMBL/GenBank/DDBJ databases">
        <authorList>
            <person name="Jaros S."/>
            <person name="Januszkiewicz K."/>
            <person name="Wedrychowicz H."/>
        </authorList>
    </citation>
    <scope>NUCLEOTIDE SEQUENCE [LARGE SCALE GENOMIC DNA]</scope>
    <source>
        <strain evidence="1 2">DSM 5091</strain>
    </source>
</reference>